<accession>A0A5B7G8A1</accession>
<name>A0A5B7G8A1_PORTR</name>
<sequence length="59" mass="6546">MQLMTQREAGTRILHMQSGLSSLTPLPLDTLSHTRHLPIKLASLSHLENEIDGLTRTAL</sequence>
<protein>
    <submittedName>
        <fullName evidence="1">Uncharacterized protein</fullName>
    </submittedName>
</protein>
<evidence type="ECO:0000313" key="2">
    <source>
        <dbReference type="Proteomes" id="UP000324222"/>
    </source>
</evidence>
<proteinExistence type="predicted"/>
<comment type="caution">
    <text evidence="1">The sequence shown here is derived from an EMBL/GenBank/DDBJ whole genome shotgun (WGS) entry which is preliminary data.</text>
</comment>
<reference evidence="1 2" key="1">
    <citation type="submission" date="2019-05" db="EMBL/GenBank/DDBJ databases">
        <title>Another draft genome of Portunus trituberculatus and its Hox gene families provides insights of decapod evolution.</title>
        <authorList>
            <person name="Jeong J.-H."/>
            <person name="Song I."/>
            <person name="Kim S."/>
            <person name="Choi T."/>
            <person name="Kim D."/>
            <person name="Ryu S."/>
            <person name="Kim W."/>
        </authorList>
    </citation>
    <scope>NUCLEOTIDE SEQUENCE [LARGE SCALE GENOMIC DNA]</scope>
    <source>
        <tissue evidence="1">Muscle</tissue>
    </source>
</reference>
<keyword evidence="2" id="KW-1185">Reference proteome</keyword>
<gene>
    <name evidence="1" type="ORF">E2C01_047344</name>
</gene>
<evidence type="ECO:0000313" key="1">
    <source>
        <dbReference type="EMBL" id="MPC53453.1"/>
    </source>
</evidence>
<dbReference type="EMBL" id="VSRR010011635">
    <property type="protein sequence ID" value="MPC53453.1"/>
    <property type="molecule type" value="Genomic_DNA"/>
</dbReference>
<dbReference type="AlphaFoldDB" id="A0A5B7G8A1"/>
<organism evidence="1 2">
    <name type="scientific">Portunus trituberculatus</name>
    <name type="common">Swimming crab</name>
    <name type="synonym">Neptunus trituberculatus</name>
    <dbReference type="NCBI Taxonomy" id="210409"/>
    <lineage>
        <taxon>Eukaryota</taxon>
        <taxon>Metazoa</taxon>
        <taxon>Ecdysozoa</taxon>
        <taxon>Arthropoda</taxon>
        <taxon>Crustacea</taxon>
        <taxon>Multicrustacea</taxon>
        <taxon>Malacostraca</taxon>
        <taxon>Eumalacostraca</taxon>
        <taxon>Eucarida</taxon>
        <taxon>Decapoda</taxon>
        <taxon>Pleocyemata</taxon>
        <taxon>Brachyura</taxon>
        <taxon>Eubrachyura</taxon>
        <taxon>Portunoidea</taxon>
        <taxon>Portunidae</taxon>
        <taxon>Portuninae</taxon>
        <taxon>Portunus</taxon>
    </lineage>
</organism>
<dbReference type="Proteomes" id="UP000324222">
    <property type="component" value="Unassembled WGS sequence"/>
</dbReference>